<evidence type="ECO:0000313" key="3">
    <source>
        <dbReference type="Proteomes" id="UP001229421"/>
    </source>
</evidence>
<name>A0AAD8LH30_TARER</name>
<reference evidence="2" key="1">
    <citation type="journal article" date="2023" name="bioRxiv">
        <title>Improved chromosome-level genome assembly for marigold (Tagetes erecta).</title>
        <authorList>
            <person name="Jiang F."/>
            <person name="Yuan L."/>
            <person name="Wang S."/>
            <person name="Wang H."/>
            <person name="Xu D."/>
            <person name="Wang A."/>
            <person name="Fan W."/>
        </authorList>
    </citation>
    <scope>NUCLEOTIDE SEQUENCE</scope>
    <source>
        <strain evidence="2">WSJ</strain>
        <tissue evidence="2">Leaf</tissue>
    </source>
</reference>
<feature type="chain" id="PRO_5042045493" evidence="1">
    <location>
        <begin position="22"/>
        <end position="150"/>
    </location>
</feature>
<dbReference type="EMBL" id="JAUHHV010000001">
    <property type="protein sequence ID" value="KAK1441208.1"/>
    <property type="molecule type" value="Genomic_DNA"/>
</dbReference>
<accession>A0AAD8LH30</accession>
<proteinExistence type="predicted"/>
<protein>
    <submittedName>
        <fullName evidence="2">Uncharacterized protein</fullName>
    </submittedName>
</protein>
<sequence>MAKSSPAFTGVAVCLLRLLHLRVPPIVPSAVSYKCFSHYFKIYASYEHSFMLLERYCKEFSQYLTYKIEGSILQLKRKANSIEEVELVHKILNNGSDFLDNSSEIHFKKLTFNEDSKLRPWRTPSLEKHHLSRQTVHMLEWLMVSCSLSA</sequence>
<keyword evidence="1" id="KW-0732">Signal</keyword>
<evidence type="ECO:0000313" key="2">
    <source>
        <dbReference type="EMBL" id="KAK1441208.1"/>
    </source>
</evidence>
<comment type="caution">
    <text evidence="2">The sequence shown here is derived from an EMBL/GenBank/DDBJ whole genome shotgun (WGS) entry which is preliminary data.</text>
</comment>
<organism evidence="2 3">
    <name type="scientific">Tagetes erecta</name>
    <name type="common">African marigold</name>
    <dbReference type="NCBI Taxonomy" id="13708"/>
    <lineage>
        <taxon>Eukaryota</taxon>
        <taxon>Viridiplantae</taxon>
        <taxon>Streptophyta</taxon>
        <taxon>Embryophyta</taxon>
        <taxon>Tracheophyta</taxon>
        <taxon>Spermatophyta</taxon>
        <taxon>Magnoliopsida</taxon>
        <taxon>eudicotyledons</taxon>
        <taxon>Gunneridae</taxon>
        <taxon>Pentapetalae</taxon>
        <taxon>asterids</taxon>
        <taxon>campanulids</taxon>
        <taxon>Asterales</taxon>
        <taxon>Asteraceae</taxon>
        <taxon>Asteroideae</taxon>
        <taxon>Heliantheae alliance</taxon>
        <taxon>Tageteae</taxon>
        <taxon>Tagetes</taxon>
    </lineage>
</organism>
<evidence type="ECO:0000256" key="1">
    <source>
        <dbReference type="SAM" id="SignalP"/>
    </source>
</evidence>
<keyword evidence="3" id="KW-1185">Reference proteome</keyword>
<dbReference type="Proteomes" id="UP001229421">
    <property type="component" value="Unassembled WGS sequence"/>
</dbReference>
<gene>
    <name evidence="2" type="ORF">QVD17_07049</name>
</gene>
<feature type="signal peptide" evidence="1">
    <location>
        <begin position="1"/>
        <end position="21"/>
    </location>
</feature>
<dbReference type="AlphaFoldDB" id="A0AAD8LH30"/>